<feature type="binding site" evidence="3">
    <location>
        <position position="136"/>
    </location>
    <ligand>
        <name>dCTP</name>
        <dbReference type="ChEBI" id="CHEBI:61481"/>
    </ligand>
</feature>
<evidence type="ECO:0000256" key="1">
    <source>
        <dbReference type="ARBA" id="ARBA00022801"/>
    </source>
</evidence>
<dbReference type="GO" id="GO:0015949">
    <property type="term" value="P:nucleobase-containing small molecule interconversion"/>
    <property type="evidence" value="ECO:0007669"/>
    <property type="project" value="TreeGrafter"/>
</dbReference>
<dbReference type="AlphaFoldDB" id="A0A915SFG8"/>
<dbReference type="EC" id="3.5.4.30" evidence="3"/>
<organism evidence="4 5">
    <name type="scientific">Nanobdella aerobiophila</name>
    <dbReference type="NCBI Taxonomy" id="2586965"/>
    <lineage>
        <taxon>Archaea</taxon>
        <taxon>Nanobdellota</taxon>
        <taxon>Nanobdellia</taxon>
        <taxon>Nanobdellales</taxon>
        <taxon>Nanobdellaceae</taxon>
        <taxon>Nanobdella</taxon>
    </lineage>
</organism>
<dbReference type="Pfam" id="PF22769">
    <property type="entry name" value="DCD"/>
    <property type="match status" value="1"/>
</dbReference>
<dbReference type="InterPro" id="IPR011962">
    <property type="entry name" value="dCTP_deaminase"/>
</dbReference>
<dbReference type="CDD" id="cd07557">
    <property type="entry name" value="trimeric_dUTPase"/>
    <property type="match status" value="1"/>
</dbReference>
<sequence length="208" mass="23893">MILNDKKMKDFIKNKKIIVEPFDENMIGPASLDVRLGFRFRIFKTLEKDLIDVKNYEDIIYTKIDTDNYKINIGKYSDIYIAKDENTPIIIHPGEFILASLYEYIEVPSFLVGQIHGRSSIGRLGIIVHTSAGYIDPGYRGYITLEIVNVNKVPIKLYPKMKIAQIVFFEIEPPEIPYDKRKSSKYLGEEGATQSLITKDFDFKGIGL</sequence>
<dbReference type="InterPro" id="IPR033704">
    <property type="entry name" value="dUTPase_trimeric"/>
</dbReference>
<comment type="pathway">
    <text evidence="3">Pyrimidine metabolism; dUMP biosynthesis; dUMP from dCTP: step 1/1.</text>
</comment>
<keyword evidence="3" id="KW-0547">Nucleotide-binding</keyword>
<feature type="binding site" evidence="3">
    <location>
        <position position="185"/>
    </location>
    <ligand>
        <name>dCTP</name>
        <dbReference type="ChEBI" id="CHEBI:61481"/>
    </ligand>
</feature>
<keyword evidence="5" id="KW-1185">Reference proteome</keyword>
<comment type="subunit">
    <text evidence="3">Homotrimer.</text>
</comment>
<feature type="binding site" evidence="3">
    <location>
        <position position="165"/>
    </location>
    <ligand>
        <name>dCTP</name>
        <dbReference type="ChEBI" id="CHEBI:61481"/>
    </ligand>
</feature>
<dbReference type="PANTHER" id="PTHR42680">
    <property type="entry name" value="DCTP DEAMINASE"/>
    <property type="match status" value="1"/>
</dbReference>
<keyword evidence="1 3" id="KW-0378">Hydrolase</keyword>
<dbReference type="PANTHER" id="PTHR42680:SF3">
    <property type="entry name" value="DCTP DEAMINASE"/>
    <property type="match status" value="1"/>
</dbReference>
<protein>
    <recommendedName>
        <fullName evidence="3">dCTP deaminase, dUMP-forming</fullName>
        <ecNumber evidence="3">3.5.4.30</ecNumber>
    </recommendedName>
    <alternativeName>
        <fullName evidence="3">Bifunctional dCTP deaminase:dUTPase</fullName>
    </alternativeName>
    <alternativeName>
        <fullName evidence="3">DCD-DUT</fullName>
    </alternativeName>
</protein>
<evidence type="ECO:0000313" key="4">
    <source>
        <dbReference type="EMBL" id="BBL45389.1"/>
    </source>
</evidence>
<proteinExistence type="inferred from homology"/>
<feature type="site" description="Important for bifunctional activity" evidence="3">
    <location>
        <begin position="133"/>
        <end position="134"/>
    </location>
</feature>
<dbReference type="GO" id="GO:0008829">
    <property type="term" value="F:dCTP deaminase activity"/>
    <property type="evidence" value="ECO:0007669"/>
    <property type="project" value="InterPro"/>
</dbReference>
<keyword evidence="2 3" id="KW-0546">Nucleotide metabolism</keyword>
<gene>
    <name evidence="3" type="primary">dcd</name>
    <name evidence="4" type="ORF">MJ1_0218</name>
</gene>
<feature type="binding site" evidence="3">
    <location>
        <begin position="144"/>
        <end position="146"/>
    </location>
    <ligand>
        <name>dCTP</name>
        <dbReference type="ChEBI" id="CHEBI:61481"/>
    </ligand>
</feature>
<evidence type="ECO:0000256" key="2">
    <source>
        <dbReference type="ARBA" id="ARBA00023080"/>
    </source>
</evidence>
<dbReference type="GO" id="GO:0000166">
    <property type="term" value="F:nucleotide binding"/>
    <property type="evidence" value="ECO:0007669"/>
    <property type="project" value="UniProtKB-KW"/>
</dbReference>
<dbReference type="SUPFAM" id="SSF51283">
    <property type="entry name" value="dUTPase-like"/>
    <property type="match status" value="1"/>
</dbReference>
<dbReference type="RefSeq" id="WP_258393423.1">
    <property type="nucleotide sequence ID" value="NZ_AP019769.1"/>
</dbReference>
<comment type="function">
    <text evidence="3">Bifunctional enzyme that catalyzes both the deamination of dCTP to dUTP and the hydrolysis of dUTP to dUMP without releasing the toxic dUTP intermediate.</text>
</comment>
<dbReference type="HAMAP" id="MF_00146">
    <property type="entry name" value="dCTP_deaminase"/>
    <property type="match status" value="1"/>
</dbReference>
<name>A0A915SFG8_9ARCH</name>
<dbReference type="KEGG" id="naer:MJ1_0218"/>
<dbReference type="Proteomes" id="UP001055553">
    <property type="component" value="Chromosome"/>
</dbReference>
<evidence type="ECO:0000256" key="3">
    <source>
        <dbReference type="HAMAP-Rule" id="MF_00146"/>
    </source>
</evidence>
<comment type="similarity">
    <text evidence="3">Belongs to the dCTP deaminase family.</text>
</comment>
<dbReference type="GeneID" id="74568170"/>
<dbReference type="GO" id="GO:0006229">
    <property type="term" value="P:dUTP biosynthetic process"/>
    <property type="evidence" value="ECO:0007669"/>
    <property type="project" value="InterPro"/>
</dbReference>
<accession>A0A915SFG8</accession>
<dbReference type="NCBIfam" id="TIGR02274">
    <property type="entry name" value="dCTP_deam"/>
    <property type="match status" value="1"/>
</dbReference>
<dbReference type="InterPro" id="IPR036157">
    <property type="entry name" value="dUTPase-like_sf"/>
</dbReference>
<dbReference type="EMBL" id="AP019769">
    <property type="protein sequence ID" value="BBL45389.1"/>
    <property type="molecule type" value="Genomic_DNA"/>
</dbReference>
<feature type="binding site" evidence="3">
    <location>
        <position position="178"/>
    </location>
    <ligand>
        <name>dCTP</name>
        <dbReference type="ChEBI" id="CHEBI:61481"/>
    </ligand>
</feature>
<feature type="binding site" evidence="3">
    <location>
        <begin position="118"/>
        <end position="123"/>
    </location>
    <ligand>
        <name>dCTP</name>
        <dbReference type="ChEBI" id="CHEBI:61481"/>
    </ligand>
</feature>
<dbReference type="GO" id="GO:0033973">
    <property type="term" value="F:dCTP deaminase (dUMP-forming) activity"/>
    <property type="evidence" value="ECO:0007669"/>
    <property type="project" value="UniProtKB-UniRule"/>
</dbReference>
<dbReference type="Gene3D" id="2.70.40.10">
    <property type="match status" value="1"/>
</dbReference>
<comment type="catalytic activity">
    <reaction evidence="3">
        <text>dCTP + 2 H2O = dUMP + NH4(+) + diphosphate</text>
        <dbReference type="Rhea" id="RHEA:19205"/>
        <dbReference type="ChEBI" id="CHEBI:15377"/>
        <dbReference type="ChEBI" id="CHEBI:28938"/>
        <dbReference type="ChEBI" id="CHEBI:33019"/>
        <dbReference type="ChEBI" id="CHEBI:61481"/>
        <dbReference type="ChEBI" id="CHEBI:246422"/>
        <dbReference type="EC" id="3.5.4.30"/>
    </reaction>
</comment>
<reference evidence="5" key="1">
    <citation type="journal article" date="2022" name="Int. J. Syst. Evol. Microbiol.">
        <title>Nanobdella aerobiophila gen. nov., sp. nov., a thermoacidophilic, obligate ectosymbiotic archaeon, and proposal of Nanobdellaceae fam. nov., Nanobdellales ord. nov. and Nanobdellia class. nov.</title>
        <authorList>
            <person name="Kato S."/>
            <person name="Ogasawara A."/>
            <person name="Itoh T."/>
            <person name="Sakai H.D."/>
            <person name="Shimizu M."/>
            <person name="Yuki M."/>
            <person name="Kaneko M."/>
            <person name="Takashina T."/>
            <person name="Ohkuma M."/>
        </authorList>
    </citation>
    <scope>NUCLEOTIDE SEQUENCE [LARGE SCALE GENOMIC DNA]</scope>
    <source>
        <strain evidence="5">MJ1</strain>
    </source>
</reference>
<comment type="caution">
    <text evidence="3">Lacks conserved residue(s) required for the propagation of feature annotation.</text>
</comment>
<evidence type="ECO:0000313" key="5">
    <source>
        <dbReference type="Proteomes" id="UP001055553"/>
    </source>
</evidence>
<feature type="active site" description="Proton donor/acceptor" evidence="3">
    <location>
        <position position="146"/>
    </location>
</feature>
<dbReference type="GO" id="GO:0006226">
    <property type="term" value="P:dUMP biosynthetic process"/>
    <property type="evidence" value="ECO:0007669"/>
    <property type="project" value="UniProtKB-UniRule"/>
</dbReference>